<evidence type="ECO:0000256" key="3">
    <source>
        <dbReference type="SAM" id="SignalP"/>
    </source>
</evidence>
<comment type="caution">
    <text evidence="4">The sequence shown here is derived from an EMBL/GenBank/DDBJ whole genome shotgun (WGS) entry which is preliminary data.</text>
</comment>
<keyword evidence="1 3" id="KW-0732">Signal</keyword>
<keyword evidence="5" id="KW-1185">Reference proteome</keyword>
<feature type="signal peptide" evidence="3">
    <location>
        <begin position="1"/>
        <end position="22"/>
    </location>
</feature>
<dbReference type="Gene3D" id="2.40.50.200">
    <property type="entry name" value="Bacterial OB-fold"/>
    <property type="match status" value="1"/>
</dbReference>
<organism evidence="4 5">
    <name type="scientific">Stutzerimonas chloritidismutans</name>
    <name type="common">Pseudomonas chloritidismutans</name>
    <dbReference type="NCBI Taxonomy" id="203192"/>
    <lineage>
        <taxon>Bacteria</taxon>
        <taxon>Pseudomonadati</taxon>
        <taxon>Pseudomonadota</taxon>
        <taxon>Gammaproteobacteria</taxon>
        <taxon>Pseudomonadales</taxon>
        <taxon>Pseudomonadaceae</taxon>
        <taxon>Stutzerimonas</taxon>
    </lineage>
</organism>
<protein>
    <submittedName>
        <fullName evidence="4">NirD/YgiW/YdeI family stress tolerance protein</fullName>
    </submittedName>
</protein>
<evidence type="ECO:0000256" key="1">
    <source>
        <dbReference type="ARBA" id="ARBA00022729"/>
    </source>
</evidence>
<proteinExistence type="predicted"/>
<dbReference type="InterPro" id="IPR036700">
    <property type="entry name" value="BOBF_sf"/>
</dbReference>
<dbReference type="InterPro" id="IPR005220">
    <property type="entry name" value="CarO-like"/>
</dbReference>
<gene>
    <name evidence="4" type="ORF">AAGW23_15395</name>
</gene>
<dbReference type="Proteomes" id="UP001467669">
    <property type="component" value="Unassembled WGS sequence"/>
</dbReference>
<feature type="region of interest" description="Disordered" evidence="2">
    <location>
        <begin position="210"/>
        <end position="229"/>
    </location>
</feature>
<sequence>MKTSAFALSLLASALIAAPAMAQMPKLQPDDTYVSISGTVLAAEDDEFTLNYGNGQISVEMDDMGWQGNQPDLITGDEVTVYGRVEQHFFVDASIEADSVFINDPATYYYSSPSTDMTTFTVMDVTPVTPVVVGDLVLTGTVKSVKDRQFTINTGDLEFTVDTSGMKNNPLDSEGRQKVETGDTVSVAGNLGSGAIGDRKLNAESIVVLQDQSQQGQQKQGSQKTQSSN</sequence>
<evidence type="ECO:0000313" key="4">
    <source>
        <dbReference type="EMBL" id="MEL7560228.1"/>
    </source>
</evidence>
<reference evidence="4 5" key="1">
    <citation type="submission" date="2024-04" db="EMBL/GenBank/DDBJ databases">
        <title>Draft Genome Sequence of Isolates Cultured from Underwater Hawaii Seamounts in the North Pacific Ocean.</title>
        <authorList>
            <person name="Sharma I."/>
            <person name="Darden B."/>
            <person name="Creggett J."/>
            <person name="Taylor S."/>
            <person name="Grant M.P."/>
            <person name="Scott J."/>
            <person name="Attles S."/>
            <person name="Walker S."/>
            <person name="Johnson G."/>
            <person name="St. Cloud C."/>
        </authorList>
    </citation>
    <scope>NUCLEOTIDE SEQUENCE [LARGE SCALE GENOMIC DNA]</scope>
    <source>
        <strain evidence="4 5">03GJ23</strain>
    </source>
</reference>
<dbReference type="EMBL" id="JBCFXD010000010">
    <property type="protein sequence ID" value="MEL7560228.1"/>
    <property type="molecule type" value="Genomic_DNA"/>
</dbReference>
<dbReference type="RefSeq" id="WP_342407246.1">
    <property type="nucleotide sequence ID" value="NZ_JBCFXD010000010.1"/>
</dbReference>
<name>A0ABU9MBD8_STUCH</name>
<dbReference type="NCBIfam" id="NF033674">
    <property type="entry name" value="stress_OB_fold"/>
    <property type="match status" value="1"/>
</dbReference>
<feature type="chain" id="PRO_5047300050" evidence="3">
    <location>
        <begin position="23"/>
        <end position="229"/>
    </location>
</feature>
<evidence type="ECO:0000313" key="5">
    <source>
        <dbReference type="Proteomes" id="UP001467669"/>
    </source>
</evidence>
<accession>A0ABU9MBD8</accession>
<evidence type="ECO:0000256" key="2">
    <source>
        <dbReference type="SAM" id="MobiDB-lite"/>
    </source>
</evidence>
<dbReference type="SUPFAM" id="SSF101756">
    <property type="entry name" value="Hypothetical protein YgiW"/>
    <property type="match status" value="1"/>
</dbReference>
<dbReference type="Pfam" id="PF04076">
    <property type="entry name" value="BOF"/>
    <property type="match status" value="1"/>
</dbReference>